<dbReference type="SMART" id="SM00460">
    <property type="entry name" value="TGc"/>
    <property type="match status" value="1"/>
</dbReference>
<protein>
    <submittedName>
        <fullName evidence="3">Transglutaminase domain-containing protein</fullName>
    </submittedName>
</protein>
<gene>
    <name evidence="3" type="ORF">AWB67_00854</name>
</gene>
<name>A0A158FV70_9BURK</name>
<reference evidence="3" key="1">
    <citation type="submission" date="2016-01" db="EMBL/GenBank/DDBJ databases">
        <authorList>
            <person name="Peeters C."/>
        </authorList>
    </citation>
    <scope>NUCLEOTIDE SEQUENCE [LARGE SCALE GENOMIC DNA]</scope>
    <source>
        <strain evidence="3">LMG 22937</strain>
    </source>
</reference>
<feature type="compositionally biased region" description="Basic and acidic residues" evidence="1">
    <location>
        <begin position="356"/>
        <end position="382"/>
    </location>
</feature>
<feature type="domain" description="Transglutaminase-like" evidence="2">
    <location>
        <begin position="231"/>
        <end position="298"/>
    </location>
</feature>
<dbReference type="PANTHER" id="PTHR33490:SF1">
    <property type="entry name" value="SLL1233 PROTEIN"/>
    <property type="match status" value="1"/>
</dbReference>
<evidence type="ECO:0000313" key="3">
    <source>
        <dbReference type="EMBL" id="SAL23070.1"/>
    </source>
</evidence>
<dbReference type="InterPro" id="IPR038765">
    <property type="entry name" value="Papain-like_cys_pep_sf"/>
</dbReference>
<proteinExistence type="predicted"/>
<feature type="region of interest" description="Disordered" evidence="1">
    <location>
        <begin position="1"/>
        <end position="26"/>
    </location>
</feature>
<dbReference type="OrthoDB" id="5438043at2"/>
<evidence type="ECO:0000259" key="2">
    <source>
        <dbReference type="SMART" id="SM00460"/>
    </source>
</evidence>
<dbReference type="Pfam" id="PF08379">
    <property type="entry name" value="Bact_transglu_N"/>
    <property type="match status" value="1"/>
</dbReference>
<organism evidence="3 4">
    <name type="scientific">Caballeronia terrestris</name>
    <dbReference type="NCBI Taxonomy" id="1226301"/>
    <lineage>
        <taxon>Bacteria</taxon>
        <taxon>Pseudomonadati</taxon>
        <taxon>Pseudomonadota</taxon>
        <taxon>Betaproteobacteria</taxon>
        <taxon>Burkholderiales</taxon>
        <taxon>Burkholderiaceae</taxon>
        <taxon>Caballeronia</taxon>
    </lineage>
</organism>
<comment type="caution">
    <text evidence="3">The sequence shown here is derived from an EMBL/GenBank/DDBJ whole genome shotgun (WGS) entry which is preliminary data.</text>
</comment>
<dbReference type="Pfam" id="PF01841">
    <property type="entry name" value="Transglut_core"/>
    <property type="match status" value="1"/>
</dbReference>
<dbReference type="AlphaFoldDB" id="A0A158FV70"/>
<dbReference type="EMBL" id="FCOL02000003">
    <property type="protein sequence ID" value="SAL23070.1"/>
    <property type="molecule type" value="Genomic_DNA"/>
</dbReference>
<accession>A0A158FV70</accession>
<evidence type="ECO:0000256" key="1">
    <source>
        <dbReference type="SAM" id="MobiDB-lite"/>
    </source>
</evidence>
<dbReference type="Gene3D" id="3.10.620.30">
    <property type="match status" value="1"/>
</dbReference>
<evidence type="ECO:0000313" key="4">
    <source>
        <dbReference type="Proteomes" id="UP000054925"/>
    </source>
</evidence>
<dbReference type="InterPro" id="IPR002931">
    <property type="entry name" value="Transglutaminase-like"/>
</dbReference>
<sequence length="382" mass="42678">MRRRRETAKVRITDPSDQSPAATRFPAGDCHDALSASRASLRGHGAFHAVTQVTQTNDPQRFTVRHVSAYRYSEPVEFGEHRMMFRPRSSHDLRLVTTQLHITPTPAHLHWLHDVFDNSVAVATFAEEASELIFESVVTLEHYEAPQPDYALERYATTYPFAYTNEEASDLVNARNRQHPDEDVSTWARQFLSSGTPTGTLAMLRAMTLAIANDFKYTRRTEKGVNRPADTLRHKSGSCRDFAVFMMDAVRSLGLAARFVSGYIFVPDHSETQGGGATHAWLQIYLPGAGWVDFDPTNSIIGNRHLIRVAVAWNHYQALPLWGTWNGTPGAFRGLEVTVHVTEVPHEDATPAVKGEPAKLKAPVKEPMKEPVKDLSKPKAAQ</sequence>
<dbReference type="InterPro" id="IPR013589">
    <property type="entry name" value="Bac_transglu_N"/>
</dbReference>
<dbReference type="Proteomes" id="UP000054925">
    <property type="component" value="Unassembled WGS sequence"/>
</dbReference>
<dbReference type="SUPFAM" id="SSF54001">
    <property type="entry name" value="Cysteine proteinases"/>
    <property type="match status" value="1"/>
</dbReference>
<dbReference type="PANTHER" id="PTHR33490">
    <property type="entry name" value="BLR5614 PROTEIN-RELATED"/>
    <property type="match status" value="1"/>
</dbReference>
<feature type="region of interest" description="Disordered" evidence="1">
    <location>
        <begin position="348"/>
        <end position="382"/>
    </location>
</feature>
<keyword evidence="4" id="KW-1185">Reference proteome</keyword>